<dbReference type="AlphaFoldDB" id="A0A930YUW4"/>
<proteinExistence type="predicted"/>
<gene>
    <name evidence="2" type="ORF">IC612_03180</name>
</gene>
<dbReference type="PANTHER" id="PTHR34219:SF3">
    <property type="entry name" value="BLL7967 PROTEIN"/>
    <property type="match status" value="1"/>
</dbReference>
<evidence type="ECO:0000256" key="1">
    <source>
        <dbReference type="SAM" id="Phobius"/>
    </source>
</evidence>
<sequence length="395" mass="44664">MRKFTKSLFRVKRSSETPLRYILWLLHLWVGLLCSVVVFLTSLSGAVYAFKTQIIELYNYEKVFVDESAAPLSLSQLQAHLSQQDKKLLSVHIPESSSRSWLIGYENAQGAVESVHFNPYLKAELGSSDVSLNRFFDVVLDFHRTFLMGDVGKHIIGVGVLMFLFLMLSGLVLWVPKKIKYLKQGLTVKWNAKFARLNYDLHKVVGFYSMLLLFFISVTGLYVTYPWVKNTLIVSLGGTPLSQIAVTDNSDAFDALMDDMLARQKELSTPKALQEVNLDSLTQKTHQLFPSRGALTLTLPTAEDPRYNVTKLERSQYLGALLPSTLSYDKEGVLKESQRFTELSLDRQFTALVKPLHTGEILGLPSIILYFIASLCGCLLPVTGFLIWYRRLSKS</sequence>
<feature type="transmembrane region" description="Helical" evidence="1">
    <location>
        <begin position="155"/>
        <end position="175"/>
    </location>
</feature>
<keyword evidence="3" id="KW-1185">Reference proteome</keyword>
<feature type="transmembrane region" description="Helical" evidence="1">
    <location>
        <begin position="205"/>
        <end position="225"/>
    </location>
</feature>
<reference evidence="2" key="1">
    <citation type="submission" date="2020-11" db="EMBL/GenBank/DDBJ databases">
        <title>Genome seq and assembly of Planobacterium sp.</title>
        <authorList>
            <person name="Chhetri G."/>
        </authorList>
    </citation>
    <scope>NUCLEOTIDE SEQUENCE</scope>
    <source>
        <strain evidence="2">GCR5</strain>
    </source>
</reference>
<evidence type="ECO:0000313" key="3">
    <source>
        <dbReference type="Proteomes" id="UP000694480"/>
    </source>
</evidence>
<dbReference type="RefSeq" id="WP_194738732.1">
    <property type="nucleotide sequence ID" value="NZ_JADKYY010000003.1"/>
</dbReference>
<name>A0A930YUW4_9FLAO</name>
<dbReference type="InterPro" id="IPR005625">
    <property type="entry name" value="PepSY-ass_TM"/>
</dbReference>
<keyword evidence="1" id="KW-0812">Transmembrane</keyword>
<accession>A0A930YUW4</accession>
<feature type="transmembrane region" description="Helical" evidence="1">
    <location>
        <begin position="21"/>
        <end position="50"/>
    </location>
</feature>
<dbReference type="PANTHER" id="PTHR34219">
    <property type="entry name" value="IRON-REGULATED INNER MEMBRANE PROTEIN-RELATED"/>
    <property type="match status" value="1"/>
</dbReference>
<dbReference type="EMBL" id="JADKYY010000003">
    <property type="protein sequence ID" value="MBF5026800.1"/>
    <property type="molecule type" value="Genomic_DNA"/>
</dbReference>
<feature type="transmembrane region" description="Helical" evidence="1">
    <location>
        <begin position="367"/>
        <end position="389"/>
    </location>
</feature>
<dbReference type="Proteomes" id="UP000694480">
    <property type="component" value="Unassembled WGS sequence"/>
</dbReference>
<keyword evidence="1" id="KW-1133">Transmembrane helix</keyword>
<protein>
    <submittedName>
        <fullName evidence="2">PepSY domain-containing protein</fullName>
    </submittedName>
</protein>
<keyword evidence="1" id="KW-0472">Membrane</keyword>
<organism evidence="2 3">
    <name type="scientific">Planobacterium oryzisoli</name>
    <dbReference type="NCBI Taxonomy" id="2771435"/>
    <lineage>
        <taxon>Bacteria</taxon>
        <taxon>Pseudomonadati</taxon>
        <taxon>Bacteroidota</taxon>
        <taxon>Flavobacteriia</taxon>
        <taxon>Flavobacteriales</taxon>
        <taxon>Weeksellaceae</taxon>
        <taxon>Chryseobacterium group</taxon>
        <taxon>Chryseobacterium</taxon>
    </lineage>
</organism>
<evidence type="ECO:0000313" key="2">
    <source>
        <dbReference type="EMBL" id="MBF5026800.1"/>
    </source>
</evidence>
<comment type="caution">
    <text evidence="2">The sequence shown here is derived from an EMBL/GenBank/DDBJ whole genome shotgun (WGS) entry which is preliminary data.</text>
</comment>
<dbReference type="Pfam" id="PF03929">
    <property type="entry name" value="PepSY_TM"/>
    <property type="match status" value="1"/>
</dbReference>